<dbReference type="RefSeq" id="WP_035252261.1">
    <property type="nucleotide sequence ID" value="NZ_AQQY01000009.1"/>
</dbReference>
<dbReference type="EC" id="5.5.1.2" evidence="3"/>
<dbReference type="eggNOG" id="COG0015">
    <property type="taxonomic scope" value="Bacteria"/>
</dbReference>
<dbReference type="PANTHER" id="PTHR43172">
    <property type="entry name" value="ADENYLOSUCCINATE LYASE"/>
    <property type="match status" value="1"/>
</dbReference>
<name>A0A058ZIC8_9RHOB</name>
<accession>A0A058ZIC8</accession>
<evidence type="ECO:0000313" key="4">
    <source>
        <dbReference type="Proteomes" id="UP000024836"/>
    </source>
</evidence>
<dbReference type="GO" id="GO:0047472">
    <property type="term" value="F:3-carboxy-cis,cis-muconate cycloisomerase activity"/>
    <property type="evidence" value="ECO:0007669"/>
    <property type="project" value="UniProtKB-EC"/>
</dbReference>
<dbReference type="PANTHER" id="PTHR43172:SF2">
    <property type="entry name" value="ADENYLOSUCCINATE LYASE C-TERMINAL DOMAIN-CONTAINING PROTEIN"/>
    <property type="match status" value="1"/>
</dbReference>
<evidence type="ECO:0000256" key="1">
    <source>
        <dbReference type="ARBA" id="ARBA00034772"/>
    </source>
</evidence>
<comment type="similarity">
    <text evidence="1">Belongs to the class-II fumarase/aspartase family.</text>
</comment>
<dbReference type="SUPFAM" id="SSF48557">
    <property type="entry name" value="L-aspartase-like"/>
    <property type="match status" value="1"/>
</dbReference>
<dbReference type="InterPro" id="IPR008948">
    <property type="entry name" value="L-Aspartase-like"/>
</dbReference>
<dbReference type="Pfam" id="PF00206">
    <property type="entry name" value="Lyase_1"/>
    <property type="match status" value="1"/>
</dbReference>
<dbReference type="EMBL" id="AQQY01000009">
    <property type="protein sequence ID" value="KCV81313.1"/>
    <property type="molecule type" value="Genomic_DNA"/>
</dbReference>
<feature type="domain" description="Fumarate lyase N-terminal" evidence="2">
    <location>
        <begin position="34"/>
        <end position="294"/>
    </location>
</feature>
<dbReference type="PATRIC" id="fig|1461693.3.peg.2626"/>
<dbReference type="InterPro" id="IPR022761">
    <property type="entry name" value="Fumarate_lyase_N"/>
</dbReference>
<dbReference type="PRINTS" id="PR00145">
    <property type="entry name" value="ARGSUCLYASE"/>
</dbReference>
<reference evidence="3 4" key="1">
    <citation type="submission" date="2013-04" db="EMBL/GenBank/DDBJ databases">
        <title>Shimia sp. 22II-S11-Z10 Genome Sequencing.</title>
        <authorList>
            <person name="Lai Q."/>
            <person name="Li G."/>
            <person name="Shao Z."/>
        </authorList>
    </citation>
    <scope>NUCLEOTIDE SEQUENCE [LARGE SCALE GENOMIC DNA]</scope>
    <source>
        <strain evidence="4">22II-S11-Z10</strain>
    </source>
</reference>
<gene>
    <name evidence="3" type="ORF">ATO10_12954</name>
</gene>
<keyword evidence="3" id="KW-0413">Isomerase</keyword>
<keyword evidence="4" id="KW-1185">Reference proteome</keyword>
<dbReference type="AlphaFoldDB" id="A0A058ZIC8"/>
<dbReference type="Gene3D" id="1.20.200.10">
    <property type="entry name" value="Fumarase/aspartase (Central domain)"/>
    <property type="match status" value="1"/>
</dbReference>
<proteinExistence type="inferred from homology"/>
<dbReference type="NCBIfam" id="NF004631">
    <property type="entry name" value="PRK05975.1"/>
    <property type="match status" value="1"/>
</dbReference>
<evidence type="ECO:0000313" key="3">
    <source>
        <dbReference type="EMBL" id="KCV81313.1"/>
    </source>
</evidence>
<organism evidence="3 4">
    <name type="scientific">Actibacterium atlanticum</name>
    <dbReference type="NCBI Taxonomy" id="1461693"/>
    <lineage>
        <taxon>Bacteria</taxon>
        <taxon>Pseudomonadati</taxon>
        <taxon>Pseudomonadota</taxon>
        <taxon>Alphaproteobacteria</taxon>
        <taxon>Rhodobacterales</taxon>
        <taxon>Roseobacteraceae</taxon>
        <taxon>Actibacterium</taxon>
    </lineage>
</organism>
<dbReference type="InterPro" id="IPR000362">
    <property type="entry name" value="Fumarate_lyase_fam"/>
</dbReference>
<dbReference type="STRING" id="1461693.ATO10_12954"/>
<dbReference type="Proteomes" id="UP000024836">
    <property type="component" value="Unassembled WGS sequence"/>
</dbReference>
<dbReference type="OrthoDB" id="9768878at2"/>
<sequence>MNPLIQTNRYFSALFADAEVSGAFDTARTFDHFLAFEIALTQGLAESGAVEADKAQGAIDKMRGFRPDLEAIEAACPVDGLAVPEFVRQLKAHVGADLLQAVHIGGTSQDLIDTATVLTLKEVNAVLAARLDELVTGLERLIDEHGENTMMGRTRMQAALPIPVSHRLQSWIAPLRRHQERLSRLRPELEVLQFGGATGDRSANGAHAPRIGAVMSDQLGLSDPGQAWHNDRDRFADYAGWLSLVSGSLGKIGQDICLMSQQGIDELSQSGGGSSSAMAHKQNPIKAELLITLARYNAGQVAVMHNAMVHEQERSGVAWTLEWMVLPVMVCATGKALLTAQQQLEDITGIGTPARTG</sequence>
<comment type="caution">
    <text evidence="3">The sequence shown here is derived from an EMBL/GenBank/DDBJ whole genome shotgun (WGS) entry which is preliminary data.</text>
</comment>
<dbReference type="PRINTS" id="PR00149">
    <property type="entry name" value="FUMRATELYASE"/>
</dbReference>
<protein>
    <submittedName>
        <fullName evidence="3">3-carboxy-cis,cis-muconate cycloisomerase</fullName>
        <ecNumber evidence="3">5.5.1.2</ecNumber>
    </submittedName>
</protein>
<evidence type="ECO:0000259" key="2">
    <source>
        <dbReference type="Pfam" id="PF00206"/>
    </source>
</evidence>